<sequence>MSQYNIQQHCSVCLKIITLCRGVTNNLKFKINYCSDKRYYKDLKVGSDNLAEDDTSSNLMEINNLIEISESNISTNLMEINNLIEISESNISTNLIETNNLIKISEPNISTNLMEIDNLIESNNLVNLIELIEAQKNELIKNNLIEINQQFTNIKINTNNNNNIISIDKENFNQLIKLIIQKYLKIKTLTKQNNKNNLVFIFSTNGITNTVLLKYQKDNTKYILDPEQFQQMIESNEPKLEGVFNEMINALIPKKRLEKNKEKAKKQVVGYCYLLVGIRNKFANNFKLDLGLYLQLSGMTNSGINTLSNAGLIVHTKTIQRYKKDIAKAHSIKLNEYFNLNTKYNNT</sequence>
<proteinExistence type="predicted"/>
<dbReference type="OrthoDB" id="2418074at2759"/>
<dbReference type="Proteomes" id="UP000439903">
    <property type="component" value="Unassembled WGS sequence"/>
</dbReference>
<dbReference type="EMBL" id="WTPW01000390">
    <property type="protein sequence ID" value="KAF0516102.1"/>
    <property type="molecule type" value="Genomic_DNA"/>
</dbReference>
<name>A0A8H4EM99_GIGMA</name>
<gene>
    <name evidence="1" type="ORF">F8M41_017162</name>
</gene>
<protein>
    <submittedName>
        <fullName evidence="1">Uncharacterized protein</fullName>
    </submittedName>
</protein>
<dbReference type="AlphaFoldDB" id="A0A8H4EM99"/>
<evidence type="ECO:0000313" key="2">
    <source>
        <dbReference type="Proteomes" id="UP000439903"/>
    </source>
</evidence>
<accession>A0A8H4EM99</accession>
<organism evidence="1 2">
    <name type="scientific">Gigaspora margarita</name>
    <dbReference type="NCBI Taxonomy" id="4874"/>
    <lineage>
        <taxon>Eukaryota</taxon>
        <taxon>Fungi</taxon>
        <taxon>Fungi incertae sedis</taxon>
        <taxon>Mucoromycota</taxon>
        <taxon>Glomeromycotina</taxon>
        <taxon>Glomeromycetes</taxon>
        <taxon>Diversisporales</taxon>
        <taxon>Gigasporaceae</taxon>
        <taxon>Gigaspora</taxon>
    </lineage>
</organism>
<evidence type="ECO:0000313" key="1">
    <source>
        <dbReference type="EMBL" id="KAF0516102.1"/>
    </source>
</evidence>
<comment type="caution">
    <text evidence="1">The sequence shown here is derived from an EMBL/GenBank/DDBJ whole genome shotgun (WGS) entry which is preliminary data.</text>
</comment>
<keyword evidence="2" id="KW-1185">Reference proteome</keyword>
<reference evidence="1 2" key="1">
    <citation type="journal article" date="2019" name="Environ. Microbiol.">
        <title>At the nexus of three kingdoms: the genome of the mycorrhizal fungus Gigaspora margarita provides insights into plant, endobacterial and fungal interactions.</title>
        <authorList>
            <person name="Venice F."/>
            <person name="Ghignone S."/>
            <person name="Salvioli di Fossalunga A."/>
            <person name="Amselem J."/>
            <person name="Novero M."/>
            <person name="Xianan X."/>
            <person name="Sedzielewska Toro K."/>
            <person name="Morin E."/>
            <person name="Lipzen A."/>
            <person name="Grigoriev I.V."/>
            <person name="Henrissat B."/>
            <person name="Martin F.M."/>
            <person name="Bonfante P."/>
        </authorList>
    </citation>
    <scope>NUCLEOTIDE SEQUENCE [LARGE SCALE GENOMIC DNA]</scope>
    <source>
        <strain evidence="1 2">BEG34</strain>
    </source>
</reference>